<dbReference type="Proteomes" id="UP000567067">
    <property type="component" value="Unassembled WGS sequence"/>
</dbReference>
<evidence type="ECO:0000313" key="3">
    <source>
        <dbReference type="Proteomes" id="UP000567067"/>
    </source>
</evidence>
<feature type="compositionally biased region" description="Polar residues" evidence="1">
    <location>
        <begin position="27"/>
        <end position="39"/>
    </location>
</feature>
<accession>A0A7W3XUE4</accession>
<feature type="region of interest" description="Disordered" evidence="1">
    <location>
        <begin position="18"/>
        <end position="39"/>
    </location>
</feature>
<dbReference type="AlphaFoldDB" id="A0A7W3XUE4"/>
<reference evidence="2 3" key="1">
    <citation type="submission" date="2020-08" db="EMBL/GenBank/DDBJ databases">
        <title>Genomic Encyclopedia of Type Strains, Phase III (KMG-III): the genomes of soil and plant-associated and newly described type strains.</title>
        <authorList>
            <person name="Whitman W."/>
        </authorList>
    </citation>
    <scope>NUCLEOTIDE SEQUENCE [LARGE SCALE GENOMIC DNA]</scope>
    <source>
        <strain evidence="2 3">CECT 8693</strain>
    </source>
</reference>
<sequence>MNYTIELSKRSYKYLEKLDKKSKENLKSPTTPNRKSSQS</sequence>
<proteinExistence type="predicted"/>
<dbReference type="EMBL" id="JACJIP010000055">
    <property type="protein sequence ID" value="MBA9088534.1"/>
    <property type="molecule type" value="Genomic_DNA"/>
</dbReference>
<name>A0A7W3XUE4_9BACL</name>
<gene>
    <name evidence="2" type="ORF">FHR92_005051</name>
</gene>
<comment type="caution">
    <text evidence="2">The sequence shown here is derived from an EMBL/GenBank/DDBJ whole genome shotgun (WGS) entry which is preliminary data.</text>
</comment>
<organism evidence="2 3">
    <name type="scientific">Fontibacillus solani</name>
    <dbReference type="NCBI Taxonomy" id="1572857"/>
    <lineage>
        <taxon>Bacteria</taxon>
        <taxon>Bacillati</taxon>
        <taxon>Bacillota</taxon>
        <taxon>Bacilli</taxon>
        <taxon>Bacillales</taxon>
        <taxon>Paenibacillaceae</taxon>
        <taxon>Fontibacillus</taxon>
    </lineage>
</organism>
<keyword evidence="3" id="KW-1185">Reference proteome</keyword>
<evidence type="ECO:0000256" key="1">
    <source>
        <dbReference type="SAM" id="MobiDB-lite"/>
    </source>
</evidence>
<protein>
    <submittedName>
        <fullName evidence="2">Uncharacterized protein</fullName>
    </submittedName>
</protein>
<evidence type="ECO:0000313" key="2">
    <source>
        <dbReference type="EMBL" id="MBA9088534.1"/>
    </source>
</evidence>